<reference evidence="2 3" key="1">
    <citation type="submission" date="2019-08" db="EMBL/GenBank/DDBJ databases">
        <title>Deep-cultivation of Planctomycetes and their phenomic and genomic characterization uncovers novel biology.</title>
        <authorList>
            <person name="Wiegand S."/>
            <person name="Jogler M."/>
            <person name="Boedeker C."/>
            <person name="Pinto D."/>
            <person name="Vollmers J."/>
            <person name="Rivas-Marin E."/>
            <person name="Kohn T."/>
            <person name="Peeters S.H."/>
            <person name="Heuer A."/>
            <person name="Rast P."/>
            <person name="Oberbeckmann S."/>
            <person name="Bunk B."/>
            <person name="Jeske O."/>
            <person name="Meyerdierks A."/>
            <person name="Storesund J.E."/>
            <person name="Kallscheuer N."/>
            <person name="Luecker S."/>
            <person name="Lage O.M."/>
            <person name="Pohl T."/>
            <person name="Merkel B.J."/>
            <person name="Hornburger P."/>
            <person name="Mueller R.-W."/>
            <person name="Bruemmer F."/>
            <person name="Labrenz M."/>
            <person name="Spormann A.M."/>
            <person name="Op den Camp H."/>
            <person name="Overmann J."/>
            <person name="Amann R."/>
            <person name="Jetten M.S.M."/>
            <person name="Mascher T."/>
            <person name="Medema M.H."/>
            <person name="Devos D.P."/>
            <person name="Kaster A.-K."/>
            <person name="Ovreas L."/>
            <person name="Rohde M."/>
            <person name="Galperin M.Y."/>
            <person name="Jogler C."/>
        </authorList>
    </citation>
    <scope>NUCLEOTIDE SEQUENCE [LARGE SCALE GENOMIC DNA]</scope>
    <source>
        <strain evidence="2 3">OJF2</strain>
    </source>
</reference>
<dbReference type="SUPFAM" id="SSF51120">
    <property type="entry name" value="beta-Roll"/>
    <property type="match status" value="1"/>
</dbReference>
<dbReference type="EMBL" id="CP042997">
    <property type="protein sequence ID" value="QEH32454.1"/>
    <property type="molecule type" value="Genomic_DNA"/>
</dbReference>
<feature type="region of interest" description="Disordered" evidence="1">
    <location>
        <begin position="416"/>
        <end position="455"/>
    </location>
</feature>
<feature type="compositionally biased region" description="Polar residues" evidence="1">
    <location>
        <begin position="417"/>
        <end position="428"/>
    </location>
</feature>
<organism evidence="2 3">
    <name type="scientific">Aquisphaera giovannonii</name>
    <dbReference type="NCBI Taxonomy" id="406548"/>
    <lineage>
        <taxon>Bacteria</taxon>
        <taxon>Pseudomonadati</taxon>
        <taxon>Planctomycetota</taxon>
        <taxon>Planctomycetia</taxon>
        <taxon>Isosphaerales</taxon>
        <taxon>Isosphaeraceae</taxon>
        <taxon>Aquisphaera</taxon>
    </lineage>
</organism>
<evidence type="ECO:0000256" key="1">
    <source>
        <dbReference type="SAM" id="MobiDB-lite"/>
    </source>
</evidence>
<proteinExistence type="predicted"/>
<dbReference type="RefSeq" id="WP_210420408.1">
    <property type="nucleotide sequence ID" value="NZ_CP042997.1"/>
</dbReference>
<dbReference type="InterPro" id="IPR017850">
    <property type="entry name" value="Alkaline_phosphatase_core_sf"/>
</dbReference>
<dbReference type="Gene3D" id="3.40.720.10">
    <property type="entry name" value="Alkaline Phosphatase, subunit A"/>
    <property type="match status" value="1"/>
</dbReference>
<name>A0A5B9VWM0_9BACT</name>
<keyword evidence="3" id="KW-1185">Reference proteome</keyword>
<protein>
    <submittedName>
        <fullName evidence="2">Type I phosphodiesterase / nucleotide pyrophosphatase</fullName>
    </submittedName>
</protein>
<dbReference type="GO" id="GO:0016787">
    <property type="term" value="F:hydrolase activity"/>
    <property type="evidence" value="ECO:0007669"/>
    <property type="project" value="UniProtKB-ARBA"/>
</dbReference>
<gene>
    <name evidence="2" type="ORF">OJF2_09250</name>
</gene>
<dbReference type="KEGG" id="agv:OJF2_09250"/>
<evidence type="ECO:0000313" key="2">
    <source>
        <dbReference type="EMBL" id="QEH32454.1"/>
    </source>
</evidence>
<dbReference type="AlphaFoldDB" id="A0A5B9VWM0"/>
<dbReference type="PANTHER" id="PTHR10151">
    <property type="entry name" value="ECTONUCLEOTIDE PYROPHOSPHATASE/PHOSPHODIESTERASE"/>
    <property type="match status" value="1"/>
</dbReference>
<dbReference type="SUPFAM" id="SSF53649">
    <property type="entry name" value="Alkaline phosphatase-like"/>
    <property type="match status" value="1"/>
</dbReference>
<dbReference type="InterPro" id="IPR011049">
    <property type="entry name" value="Serralysin-like_metalloprot_C"/>
</dbReference>
<dbReference type="InterPro" id="IPR002591">
    <property type="entry name" value="Phosphodiest/P_Trfase"/>
</dbReference>
<dbReference type="PANTHER" id="PTHR10151:SF120">
    <property type="entry name" value="BIS(5'-ADENOSYL)-TRIPHOSPHATASE"/>
    <property type="match status" value="1"/>
</dbReference>
<evidence type="ECO:0000313" key="3">
    <source>
        <dbReference type="Proteomes" id="UP000324233"/>
    </source>
</evidence>
<dbReference type="Pfam" id="PF01663">
    <property type="entry name" value="Phosphodiest"/>
    <property type="match status" value="1"/>
</dbReference>
<dbReference type="Proteomes" id="UP000324233">
    <property type="component" value="Chromosome"/>
</dbReference>
<accession>A0A5B9VWM0</accession>
<sequence>MKHRDLDRRARSRRLRPEVGETLEARQLLSGAGRNVVIIVVDGLRPGSINPTDAPTLYSIQQSGVNFTNSHSVFPTFTTPNSAAIATGHYPGDTGDFSNTVYAGYPVPPAGLSPTPFLESDSVLGDVDEHYGGNFLSEESLLAYARQNGYDTAAVGKLGPVLIQDVTQGNPSGGAVPAPTTIVIDDNTGKAGGIPLPAALTQRLVAAGVIGYAGQPAGTVSGAIAGAQVVAPDRSNRDPSQAFTGPAANVASNNGFSGSNVAAGTAAPNTVQQQFFTDAITKGVLPQFASDGKPFAMVYWSRDADGTQHNQGDSLGSLAPGIDGATSRAAVKNADDNIRQILDALRASGQLATTDVFITADHGFSTISRQALDTGGSIRSYASSLSYPGVNQGFLPTGFVAIDLAHTLGLPLYDPDTTVNGPNNQPASYSPVDPTKGQRPRSGDGLIGGTGAIPASGQAPDAQVIVAANGGSDLIYVPSKDAATVRRIVDFLSKQDYTSGLFVDDAMGSIPGTLPLSEINLKGIATLPTPTIVINFRTFSTDSTNPLMTGVEVADTTLQQGQGMHGSFGRQDTFNTMLAIGPDFKSGYADPLPVSNADVNGTLATVLGFQIPSLGSLSGRTLSEALVQQAGAMSGVTLTPGVLASAPDASGTRTFLAYQDVTYSLNGATVTRRYFDAAGYAGRTVGLPVLQGGAQGGSLFAGPQDLAVVGGTAGDLLYAGPNPTQLISGPAADRFVLTRGAGLATVVGFDASQGDRIGLPRGFSLGGLSLRNGTGAYAGDTLIYSRGNRRLLAVVQGVDRRALRPREFVRVAGPNRVASAAKFGAAHLAHRPAGPLAMRGR</sequence>